<dbReference type="PANTHER" id="PTHR33525:SF3">
    <property type="entry name" value="RIBONUCLEASE Y"/>
    <property type="match status" value="1"/>
</dbReference>
<dbReference type="OrthoDB" id="9770715at2"/>
<accession>A0A4R3LIB2</accession>
<name>A0A4R3LIB2_9BURK</name>
<reference evidence="2 4" key="1">
    <citation type="submission" date="2019-03" db="EMBL/GenBank/DDBJ databases">
        <title>Genomic Encyclopedia of Type Strains, Phase IV (KMG-IV): sequencing the most valuable type-strain genomes for metagenomic binning, comparative biology and taxonomic classification.</title>
        <authorList>
            <person name="Goeker M."/>
        </authorList>
    </citation>
    <scope>NUCLEOTIDE SEQUENCE [LARGE SCALE GENOMIC DNA]</scope>
    <source>
        <strain evidence="2 4">DSM 12034</strain>
    </source>
</reference>
<dbReference type="RefSeq" id="WP_132961586.1">
    <property type="nucleotide sequence ID" value="NZ_DAIPFN010000027.1"/>
</dbReference>
<dbReference type="Gene3D" id="1.10.3210.10">
    <property type="entry name" value="Hypothetical protein af1432"/>
    <property type="match status" value="1"/>
</dbReference>
<organism evidence="2 4">
    <name type="scientific">Tepidimonas ignava</name>
    <dbReference type="NCBI Taxonomy" id="114249"/>
    <lineage>
        <taxon>Bacteria</taxon>
        <taxon>Pseudomonadati</taxon>
        <taxon>Pseudomonadota</taxon>
        <taxon>Betaproteobacteria</taxon>
        <taxon>Burkholderiales</taxon>
        <taxon>Tepidimonas</taxon>
    </lineage>
</organism>
<evidence type="ECO:0000313" key="4">
    <source>
        <dbReference type="Proteomes" id="UP000295536"/>
    </source>
</evidence>
<dbReference type="InterPro" id="IPR052340">
    <property type="entry name" value="RNase_Y/CdgJ"/>
</dbReference>
<dbReference type="EMBL" id="SMAH01000002">
    <property type="protein sequence ID" value="TCS99440.1"/>
    <property type="molecule type" value="Genomic_DNA"/>
</dbReference>
<comment type="caution">
    <text evidence="2">The sequence shown here is derived from an EMBL/GenBank/DDBJ whole genome shotgun (WGS) entry which is preliminary data.</text>
</comment>
<gene>
    <name evidence="2" type="ORF">EDC36_102117</name>
    <name evidence="3" type="ORF">Tigna_01394</name>
</gene>
<dbReference type="PROSITE" id="PS51833">
    <property type="entry name" value="HDOD"/>
    <property type="match status" value="1"/>
</dbReference>
<reference evidence="3 5" key="2">
    <citation type="submission" date="2019-07" db="EMBL/GenBank/DDBJ databases">
        <title>Tepidimonas ignava SPS-1037 draft genome.</title>
        <authorList>
            <person name="Da Costa M.S."/>
            <person name="Froufe H.J.C."/>
            <person name="Egas C."/>
            <person name="Albuquerque L."/>
        </authorList>
    </citation>
    <scope>NUCLEOTIDE SEQUENCE [LARGE SCALE GENOMIC DNA]</scope>
    <source>
        <strain evidence="3 5">SPS-1037</strain>
    </source>
</reference>
<keyword evidence="5" id="KW-1185">Reference proteome</keyword>
<evidence type="ECO:0000313" key="5">
    <source>
        <dbReference type="Proteomes" id="UP000315577"/>
    </source>
</evidence>
<dbReference type="Pfam" id="PF08668">
    <property type="entry name" value="HDOD"/>
    <property type="match status" value="1"/>
</dbReference>
<dbReference type="InterPro" id="IPR013976">
    <property type="entry name" value="HDOD"/>
</dbReference>
<sequence>MTLDELLQQAKAIPSIPRVVSEVLTELDRDDPDPRRLSELIATDPGLTARLLKLANSAFFGLTRQIDSVDEAIQVLGLNHLRTLVQAVALGTSFKTVPGVNLEQFWRYSLNTAKICRPLARSLKLPDGAAFTAGLVHAVGDLVMHIGMPDVVAKIDWRVSPFDLTRAEVERSVLGYTYADVSAAFAQRWDFPEAIVTALKHQLVPFEGDIYEPLAGVVHMAAWRARAQEMGLDREAMRATFPDVVATLLGLSLDTVLDKDPEQWTSAGELAAFLH</sequence>
<evidence type="ECO:0000313" key="3">
    <source>
        <dbReference type="EMBL" id="TSE21940.1"/>
    </source>
</evidence>
<dbReference type="Proteomes" id="UP000295536">
    <property type="component" value="Unassembled WGS sequence"/>
</dbReference>
<feature type="domain" description="HDOD" evidence="1">
    <location>
        <begin position="13"/>
        <end position="205"/>
    </location>
</feature>
<protein>
    <submittedName>
        <fullName evidence="2">HD-like signal output (HDOD) protein</fullName>
    </submittedName>
    <submittedName>
        <fullName evidence="3">HDOD domain protein</fullName>
    </submittedName>
</protein>
<dbReference type="SUPFAM" id="SSF109604">
    <property type="entry name" value="HD-domain/PDEase-like"/>
    <property type="match status" value="1"/>
</dbReference>
<evidence type="ECO:0000259" key="1">
    <source>
        <dbReference type="PROSITE" id="PS51833"/>
    </source>
</evidence>
<dbReference type="PANTHER" id="PTHR33525">
    <property type="match status" value="1"/>
</dbReference>
<proteinExistence type="predicted"/>
<dbReference type="AlphaFoldDB" id="A0A4R3LIB2"/>
<dbReference type="Proteomes" id="UP000315577">
    <property type="component" value="Unassembled WGS sequence"/>
</dbReference>
<dbReference type="EMBL" id="VJNC01000008">
    <property type="protein sequence ID" value="TSE21940.1"/>
    <property type="molecule type" value="Genomic_DNA"/>
</dbReference>
<evidence type="ECO:0000313" key="2">
    <source>
        <dbReference type="EMBL" id="TCS99440.1"/>
    </source>
</evidence>